<keyword evidence="9 11" id="KW-0411">Iron-sulfur</keyword>
<dbReference type="GO" id="GO:0009055">
    <property type="term" value="F:electron transfer activity"/>
    <property type="evidence" value="ECO:0007669"/>
    <property type="project" value="InterPro"/>
</dbReference>
<dbReference type="SUPFAM" id="SSF54862">
    <property type="entry name" value="4Fe-4S ferredoxins"/>
    <property type="match status" value="1"/>
</dbReference>
<keyword evidence="5 11" id="KW-0479">Metal-binding</keyword>
<evidence type="ECO:0000256" key="10">
    <source>
        <dbReference type="ARBA" id="ARBA00023291"/>
    </source>
</evidence>
<keyword evidence="6 11" id="KW-0677">Repeat</keyword>
<protein>
    <recommendedName>
        <fullName evidence="11">Ferredoxin</fullName>
    </recommendedName>
</protein>
<comment type="cofactor">
    <cofactor evidence="1 11">
        <name>[3Fe-4S] cluster</name>
        <dbReference type="ChEBI" id="CHEBI:21137"/>
    </cofactor>
</comment>
<evidence type="ECO:0000256" key="2">
    <source>
        <dbReference type="ARBA" id="ARBA00001966"/>
    </source>
</evidence>
<evidence type="ECO:0000256" key="6">
    <source>
        <dbReference type="ARBA" id="ARBA00022737"/>
    </source>
</evidence>
<evidence type="ECO:0000256" key="4">
    <source>
        <dbReference type="ARBA" id="ARBA00022485"/>
    </source>
</evidence>
<dbReference type="GO" id="GO:0046872">
    <property type="term" value="F:metal ion binding"/>
    <property type="evidence" value="ECO:0007669"/>
    <property type="project" value="UniProtKB-KW"/>
</dbReference>
<keyword evidence="8 11" id="KW-0408">Iron</keyword>
<keyword evidence="10 11" id="KW-0003">3Fe-4S</keyword>
<evidence type="ECO:0000256" key="9">
    <source>
        <dbReference type="ARBA" id="ARBA00023014"/>
    </source>
</evidence>
<evidence type="ECO:0000256" key="7">
    <source>
        <dbReference type="ARBA" id="ARBA00022982"/>
    </source>
</evidence>
<evidence type="ECO:0000259" key="12">
    <source>
        <dbReference type="PROSITE" id="PS51379"/>
    </source>
</evidence>
<dbReference type="Gene3D" id="3.30.70.20">
    <property type="match status" value="1"/>
</dbReference>
<dbReference type="RefSeq" id="WP_106760551.1">
    <property type="nucleotide sequence ID" value="NZ_PXWF02000346.1"/>
</dbReference>
<sequence>MTHVVTESCISCRYTDCVDVCPVDCFREGPNFLTIDPDECIDCAVCVAECPVNAIFAEEDVPADQQQFIKINIDLARTWPSITKTKAPLPDAEEWKDVKHKIDKLIR</sequence>
<dbReference type="Pfam" id="PF11953">
    <property type="entry name" value="DUF3470"/>
    <property type="match status" value="1"/>
</dbReference>
<dbReference type="InterPro" id="IPR054829">
    <property type="entry name" value="FdxA"/>
</dbReference>
<dbReference type="GO" id="GO:0051538">
    <property type="term" value="F:3 iron, 4 sulfur cluster binding"/>
    <property type="evidence" value="ECO:0007669"/>
    <property type="project" value="UniProtKB-KW"/>
</dbReference>
<keyword evidence="4 11" id="KW-0004">4Fe-4S</keyword>
<evidence type="ECO:0000313" key="14">
    <source>
        <dbReference type="Proteomes" id="UP000241421"/>
    </source>
</evidence>
<dbReference type="AlphaFoldDB" id="A0A2U2H8X4"/>
<dbReference type="InterPro" id="IPR017900">
    <property type="entry name" value="4Fe4S_Fe_S_CS"/>
</dbReference>
<evidence type="ECO:0000256" key="8">
    <source>
        <dbReference type="ARBA" id="ARBA00023004"/>
    </source>
</evidence>
<dbReference type="InterPro" id="IPR017896">
    <property type="entry name" value="4Fe4S_Fe-S-bd"/>
</dbReference>
<dbReference type="OrthoDB" id="9803397at2"/>
<comment type="cofactor">
    <cofactor evidence="2 11">
        <name>[4Fe-4S] cluster</name>
        <dbReference type="ChEBI" id="CHEBI:49883"/>
    </cofactor>
</comment>
<dbReference type="PROSITE" id="PS00198">
    <property type="entry name" value="4FE4S_FER_1"/>
    <property type="match status" value="1"/>
</dbReference>
<dbReference type="EMBL" id="PXWF02000346">
    <property type="protein sequence ID" value="PWF39054.1"/>
    <property type="molecule type" value="Genomic_DNA"/>
</dbReference>
<accession>A0A2U2H8X4</accession>
<dbReference type="NCBIfam" id="NF045490">
    <property type="entry name" value="FdxA_Protbact"/>
    <property type="match status" value="1"/>
</dbReference>
<feature type="domain" description="4Fe-4S ferredoxin-type" evidence="12">
    <location>
        <begin position="31"/>
        <end position="60"/>
    </location>
</feature>
<dbReference type="GO" id="GO:0051539">
    <property type="term" value="F:4 iron, 4 sulfur cluster binding"/>
    <property type="evidence" value="ECO:0007669"/>
    <property type="project" value="UniProtKB-KW"/>
</dbReference>
<dbReference type="Proteomes" id="UP000241421">
    <property type="component" value="Unassembled WGS sequence"/>
</dbReference>
<comment type="caution">
    <text evidence="13">The sequence shown here is derived from an EMBL/GenBank/DDBJ whole genome shotgun (WGS) entry which is preliminary data.</text>
</comment>
<evidence type="ECO:0000313" key="13">
    <source>
        <dbReference type="EMBL" id="PWF39054.1"/>
    </source>
</evidence>
<evidence type="ECO:0000256" key="11">
    <source>
        <dbReference type="RuleBase" id="RU364098"/>
    </source>
</evidence>
<gene>
    <name evidence="13" type="ORF">C7C56_027735</name>
</gene>
<dbReference type="InterPro" id="IPR050294">
    <property type="entry name" value="RnfB_subfamily"/>
</dbReference>
<comment type="function">
    <text evidence="11">Ferredoxins are iron-sulfur proteins that transfer electrons in a wide variety of metabolic reactions.</text>
</comment>
<feature type="domain" description="4Fe-4S ferredoxin-type" evidence="12">
    <location>
        <begin position="1"/>
        <end position="30"/>
    </location>
</feature>
<dbReference type="PANTHER" id="PTHR42859:SF2">
    <property type="entry name" value="FERREDOXIN"/>
    <property type="match status" value="1"/>
</dbReference>
<keyword evidence="14" id="KW-1185">Reference proteome</keyword>
<keyword evidence="7 11" id="KW-0249">Electron transport</keyword>
<dbReference type="InterPro" id="IPR022569">
    <property type="entry name" value="Fd_C"/>
</dbReference>
<evidence type="ECO:0000256" key="3">
    <source>
        <dbReference type="ARBA" id="ARBA00022448"/>
    </source>
</evidence>
<dbReference type="PANTHER" id="PTHR42859">
    <property type="entry name" value="OXIDOREDUCTASE"/>
    <property type="match status" value="1"/>
</dbReference>
<dbReference type="InterPro" id="IPR000813">
    <property type="entry name" value="7Fe_ferredoxin"/>
</dbReference>
<dbReference type="PRINTS" id="PR00354">
    <property type="entry name" value="7FE8SFRDOXIN"/>
</dbReference>
<organism evidence="13 14">
    <name type="scientific">Massilia glaciei</name>
    <dbReference type="NCBI Taxonomy" id="1524097"/>
    <lineage>
        <taxon>Bacteria</taxon>
        <taxon>Pseudomonadati</taxon>
        <taxon>Pseudomonadota</taxon>
        <taxon>Betaproteobacteria</taxon>
        <taxon>Burkholderiales</taxon>
        <taxon>Oxalobacteraceae</taxon>
        <taxon>Telluria group</taxon>
        <taxon>Massilia</taxon>
    </lineage>
</organism>
<dbReference type="Pfam" id="PF00037">
    <property type="entry name" value="Fer4"/>
    <property type="match status" value="1"/>
</dbReference>
<dbReference type="PROSITE" id="PS51379">
    <property type="entry name" value="4FE4S_FER_2"/>
    <property type="match status" value="2"/>
</dbReference>
<evidence type="ECO:0000256" key="1">
    <source>
        <dbReference type="ARBA" id="ARBA00001927"/>
    </source>
</evidence>
<reference evidence="13 14" key="1">
    <citation type="submission" date="2018-04" db="EMBL/GenBank/DDBJ databases">
        <title>Massilia violaceinigra sp. nov., a novel purple-pigmented bacterium isolated from Tianshan glacier, Xinjiang, China.</title>
        <authorList>
            <person name="Wang H."/>
        </authorList>
    </citation>
    <scope>NUCLEOTIDE SEQUENCE [LARGE SCALE GENOMIC DNA]</scope>
    <source>
        <strain evidence="13 14">B448-2</strain>
    </source>
</reference>
<evidence type="ECO:0000256" key="5">
    <source>
        <dbReference type="ARBA" id="ARBA00022723"/>
    </source>
</evidence>
<name>A0A2U2H8X4_9BURK</name>
<keyword evidence="3 11" id="KW-0813">Transport</keyword>
<proteinExistence type="predicted"/>